<evidence type="ECO:0000313" key="2">
    <source>
        <dbReference type="EMBL" id="MFC6355944.1"/>
    </source>
</evidence>
<dbReference type="RefSeq" id="WP_386729482.1">
    <property type="nucleotide sequence ID" value="NZ_JBHSTP010000001.1"/>
</dbReference>
<evidence type="ECO:0000256" key="1">
    <source>
        <dbReference type="SAM" id="Phobius"/>
    </source>
</evidence>
<gene>
    <name evidence="2" type="ORF">ACFQB0_07475</name>
</gene>
<dbReference type="Proteomes" id="UP001596306">
    <property type="component" value="Unassembled WGS sequence"/>
</dbReference>
<feature type="transmembrane region" description="Helical" evidence="1">
    <location>
        <begin position="54"/>
        <end position="77"/>
    </location>
</feature>
<dbReference type="EMBL" id="JBHSTP010000001">
    <property type="protein sequence ID" value="MFC6355944.1"/>
    <property type="molecule type" value="Genomic_DNA"/>
</dbReference>
<keyword evidence="1" id="KW-1133">Transmembrane helix</keyword>
<keyword evidence="3" id="KW-1185">Reference proteome</keyword>
<reference evidence="3" key="1">
    <citation type="journal article" date="2019" name="Int. J. Syst. Evol. Microbiol.">
        <title>The Global Catalogue of Microorganisms (GCM) 10K type strain sequencing project: providing services to taxonomists for standard genome sequencing and annotation.</title>
        <authorList>
            <consortium name="The Broad Institute Genomics Platform"/>
            <consortium name="The Broad Institute Genome Sequencing Center for Infectious Disease"/>
            <person name="Wu L."/>
            <person name="Ma J."/>
        </authorList>
    </citation>
    <scope>NUCLEOTIDE SEQUENCE [LARGE SCALE GENOMIC DNA]</scope>
    <source>
        <strain evidence="3">CCUG 43304</strain>
    </source>
</reference>
<evidence type="ECO:0000313" key="3">
    <source>
        <dbReference type="Proteomes" id="UP001596306"/>
    </source>
</evidence>
<feature type="transmembrane region" description="Helical" evidence="1">
    <location>
        <begin position="12"/>
        <end position="34"/>
    </location>
</feature>
<accession>A0ABW1VGT6</accession>
<keyword evidence="1" id="KW-0812">Transmembrane</keyword>
<sequence length="96" mass="9770">MMATDDRYSVAPVLIGAGAIAQSIGYAILLLAALAALGLDRTGYPVVSGLGHPAWIVIGALLGIIGGIVSGYGYFLVMRLLVQLRSSRTVAPADAG</sequence>
<comment type="caution">
    <text evidence="2">The sequence shown here is derived from an EMBL/GenBank/DDBJ whole genome shotgun (WGS) entry which is preliminary data.</text>
</comment>
<keyword evidence="1" id="KW-0472">Membrane</keyword>
<organism evidence="2 3">
    <name type="scientific">Luethyella okanaganae</name>
    <dbReference type="NCBI Taxonomy" id="69372"/>
    <lineage>
        <taxon>Bacteria</taxon>
        <taxon>Bacillati</taxon>
        <taxon>Actinomycetota</taxon>
        <taxon>Actinomycetes</taxon>
        <taxon>Micrococcales</taxon>
        <taxon>Microbacteriaceae</taxon>
        <taxon>Luethyella</taxon>
    </lineage>
</organism>
<protein>
    <submittedName>
        <fullName evidence="2">Uncharacterized protein</fullName>
    </submittedName>
</protein>
<proteinExistence type="predicted"/>
<name>A0ABW1VGT6_9MICO</name>